<organism evidence="11 12">
    <name type="scientific">Methylobacterium tarhaniae</name>
    <dbReference type="NCBI Taxonomy" id="1187852"/>
    <lineage>
        <taxon>Bacteria</taxon>
        <taxon>Pseudomonadati</taxon>
        <taxon>Pseudomonadota</taxon>
        <taxon>Alphaproteobacteria</taxon>
        <taxon>Hyphomicrobiales</taxon>
        <taxon>Methylobacteriaceae</taxon>
        <taxon>Methylobacterium</taxon>
    </lineage>
</organism>
<dbReference type="OrthoDB" id="7809559at2"/>
<dbReference type="PROSITE" id="PS51296">
    <property type="entry name" value="RIESKE"/>
    <property type="match status" value="1"/>
</dbReference>
<dbReference type="PRINTS" id="PR00411">
    <property type="entry name" value="PNDRDTASEI"/>
</dbReference>
<dbReference type="PANTHER" id="PTHR43557:SF2">
    <property type="entry name" value="RIESKE DOMAIN-CONTAINING PROTEIN-RELATED"/>
    <property type="match status" value="1"/>
</dbReference>
<reference evidence="11 12" key="1">
    <citation type="submission" date="2015-03" db="EMBL/GenBank/DDBJ databases">
        <title>Genome sequencing of Methylobacterium tarhaniae DSM 25844.</title>
        <authorList>
            <person name="Chaudhry V."/>
            <person name="Patil P.B."/>
        </authorList>
    </citation>
    <scope>NUCLEOTIDE SEQUENCE [LARGE SCALE GENOMIC DNA]</scope>
    <source>
        <strain evidence="11 12">DSM 25844</strain>
    </source>
</reference>
<dbReference type="GO" id="GO:0046872">
    <property type="term" value="F:metal ion binding"/>
    <property type="evidence" value="ECO:0007669"/>
    <property type="project" value="UniProtKB-KW"/>
</dbReference>
<dbReference type="InterPro" id="IPR023753">
    <property type="entry name" value="FAD/NAD-binding_dom"/>
</dbReference>
<name>A0A0J6VXM0_9HYPH</name>
<dbReference type="InterPro" id="IPR016156">
    <property type="entry name" value="FAD/NAD-linked_Rdtase_dimer_sf"/>
</dbReference>
<comment type="caution">
    <text evidence="11">The sequence shown here is derived from an EMBL/GenBank/DDBJ whole genome shotgun (WGS) entry which is preliminary data.</text>
</comment>
<accession>A0A0J6VXM0</accession>
<dbReference type="SUPFAM" id="SSF51905">
    <property type="entry name" value="FAD/NAD(P)-binding domain"/>
    <property type="match status" value="1"/>
</dbReference>
<evidence type="ECO:0000256" key="4">
    <source>
        <dbReference type="ARBA" id="ARBA00022723"/>
    </source>
</evidence>
<keyword evidence="7" id="KW-0408">Iron</keyword>
<feature type="region of interest" description="Disordered" evidence="9">
    <location>
        <begin position="1"/>
        <end position="23"/>
    </location>
</feature>
<dbReference type="GO" id="GO:0051537">
    <property type="term" value="F:2 iron, 2 sulfur cluster binding"/>
    <property type="evidence" value="ECO:0007669"/>
    <property type="project" value="UniProtKB-KW"/>
</dbReference>
<dbReference type="Gene3D" id="2.102.10.10">
    <property type="entry name" value="Rieske [2Fe-2S] iron-sulphur domain"/>
    <property type="match status" value="1"/>
</dbReference>
<dbReference type="CDD" id="cd03478">
    <property type="entry name" value="Rieske_AIFL_N"/>
    <property type="match status" value="1"/>
</dbReference>
<keyword evidence="8" id="KW-0411">Iron-sulfur</keyword>
<dbReference type="PATRIC" id="fig|1187852.3.peg.3961"/>
<dbReference type="SUPFAM" id="SSF50022">
    <property type="entry name" value="ISP domain"/>
    <property type="match status" value="1"/>
</dbReference>
<evidence type="ECO:0000259" key="10">
    <source>
        <dbReference type="PROSITE" id="PS51296"/>
    </source>
</evidence>
<evidence type="ECO:0000313" key="11">
    <source>
        <dbReference type="EMBL" id="KMO44046.1"/>
    </source>
</evidence>
<dbReference type="PANTHER" id="PTHR43557">
    <property type="entry name" value="APOPTOSIS-INDUCING FACTOR 1"/>
    <property type="match status" value="1"/>
</dbReference>
<evidence type="ECO:0000256" key="7">
    <source>
        <dbReference type="ARBA" id="ARBA00023004"/>
    </source>
</evidence>
<dbReference type="GO" id="GO:0005737">
    <property type="term" value="C:cytoplasm"/>
    <property type="evidence" value="ECO:0007669"/>
    <property type="project" value="TreeGrafter"/>
</dbReference>
<dbReference type="AlphaFoldDB" id="A0A0J6VXM0"/>
<evidence type="ECO:0000256" key="8">
    <source>
        <dbReference type="ARBA" id="ARBA00023014"/>
    </source>
</evidence>
<dbReference type="InterPro" id="IPR036188">
    <property type="entry name" value="FAD/NAD-bd_sf"/>
</dbReference>
<dbReference type="PRINTS" id="PR00368">
    <property type="entry name" value="FADPNR"/>
</dbReference>
<keyword evidence="4" id="KW-0479">Metal-binding</keyword>
<dbReference type="SUPFAM" id="SSF55424">
    <property type="entry name" value="FAD/NAD-linked reductases, dimerisation (C-terminal) domain"/>
    <property type="match status" value="1"/>
</dbReference>
<keyword evidence="5" id="KW-0274">FAD</keyword>
<dbReference type="Gene3D" id="3.30.390.30">
    <property type="match status" value="1"/>
</dbReference>
<evidence type="ECO:0000313" key="12">
    <source>
        <dbReference type="Proteomes" id="UP000036449"/>
    </source>
</evidence>
<protein>
    <submittedName>
        <fullName evidence="11">(2Fe-2S)-binding protein</fullName>
    </submittedName>
</protein>
<keyword evidence="6" id="KW-0560">Oxidoreductase</keyword>
<dbReference type="EMBL" id="LABZ01000027">
    <property type="protein sequence ID" value="KMO44046.1"/>
    <property type="molecule type" value="Genomic_DNA"/>
</dbReference>
<dbReference type="InterPro" id="IPR036922">
    <property type="entry name" value="Rieske_2Fe-2S_sf"/>
</dbReference>
<evidence type="ECO:0000256" key="6">
    <source>
        <dbReference type="ARBA" id="ARBA00023002"/>
    </source>
</evidence>
<gene>
    <name evidence="11" type="ORF">VQ03_05190</name>
</gene>
<dbReference type="Gene3D" id="3.50.50.60">
    <property type="entry name" value="FAD/NAD(P)-binding domain"/>
    <property type="match status" value="2"/>
</dbReference>
<proteinExistence type="predicted"/>
<keyword evidence="12" id="KW-1185">Reference proteome</keyword>
<dbReference type="InterPro" id="IPR050446">
    <property type="entry name" value="FAD-oxidoreductase/Apoptosis"/>
</dbReference>
<keyword evidence="2" id="KW-0285">Flavoprotein</keyword>
<dbReference type="Pfam" id="PF00355">
    <property type="entry name" value="Rieske"/>
    <property type="match status" value="1"/>
</dbReference>
<dbReference type="Pfam" id="PF07992">
    <property type="entry name" value="Pyr_redox_2"/>
    <property type="match status" value="1"/>
</dbReference>
<evidence type="ECO:0000256" key="5">
    <source>
        <dbReference type="ARBA" id="ARBA00022827"/>
    </source>
</evidence>
<comment type="cofactor">
    <cofactor evidence="1">
        <name>FAD</name>
        <dbReference type="ChEBI" id="CHEBI:57692"/>
    </cofactor>
</comment>
<feature type="domain" description="Rieske" evidence="10">
    <location>
        <begin position="13"/>
        <end position="108"/>
    </location>
</feature>
<sequence length="511" mass="53140">MADTRSEEKPDFARGIPSGDLPEGAMVEGTLGADKVLLLRRDGAVRAIGARCTHLGAPLAKGIVAGGEVRCPWHHARFSLETGEAVGAPAFDPLPCYRAEERDGRITVTGRREAAARPPGRSPGKVVVIGGGAGGHACAEWLARAGHGAAVTLVSDDPDPPYDRTFCSKQYLSGKAKREATLLAPEGFYQGEGPRLLRDRAVSLDLGAEEVVTAGGERLPYDALVIATGAAPLRPDVPGFDRPAVHTLRSLADADALIAAAGTARKVAVVGASFIGLEVAAAMVARERSVTVVAPDAVPLAKVLGEAVGRFVQGVHEEKGVAFRLGREVTGFDGEALTLDDGSRIAADLVVLGTGVAPRTDLAEAAGLTLADEDEGGGIAVDGNLAASAPGIYAVGDVAAYPDPRSGRRLRVEHWVHAQRQGQHVARALLGATAPFAETPFFWSGHYGTSLRYVGHAASAEDARIEGDVGKGDFAVTYREDGRDAALATCKRDQRSLEVEAAWDREGAAAG</sequence>
<feature type="compositionally biased region" description="Basic and acidic residues" evidence="9">
    <location>
        <begin position="1"/>
        <end position="12"/>
    </location>
</feature>
<evidence type="ECO:0000256" key="2">
    <source>
        <dbReference type="ARBA" id="ARBA00022630"/>
    </source>
</evidence>
<dbReference type="RefSeq" id="WP_048449799.1">
    <property type="nucleotide sequence ID" value="NZ_LABZ01000027.1"/>
</dbReference>
<evidence type="ECO:0000256" key="9">
    <source>
        <dbReference type="SAM" id="MobiDB-lite"/>
    </source>
</evidence>
<evidence type="ECO:0000256" key="1">
    <source>
        <dbReference type="ARBA" id="ARBA00001974"/>
    </source>
</evidence>
<dbReference type="InterPro" id="IPR017941">
    <property type="entry name" value="Rieske_2Fe-2S"/>
</dbReference>
<keyword evidence="3" id="KW-0001">2Fe-2S</keyword>
<evidence type="ECO:0000256" key="3">
    <source>
        <dbReference type="ARBA" id="ARBA00022714"/>
    </source>
</evidence>
<dbReference type="Proteomes" id="UP000036449">
    <property type="component" value="Unassembled WGS sequence"/>
</dbReference>
<dbReference type="GO" id="GO:0016651">
    <property type="term" value="F:oxidoreductase activity, acting on NAD(P)H"/>
    <property type="evidence" value="ECO:0007669"/>
    <property type="project" value="TreeGrafter"/>
</dbReference>